<feature type="domain" description="PORR" evidence="2">
    <location>
        <begin position="148"/>
        <end position="476"/>
    </location>
</feature>
<dbReference type="PANTHER" id="PTHR31476">
    <property type="entry name" value="PROTEIN WHAT'S THIS FACTOR 1 HOMOLOG, CHLOROPLASTIC"/>
    <property type="match status" value="1"/>
</dbReference>
<reference evidence="3 4" key="1">
    <citation type="submission" date="2020-06" db="EMBL/GenBank/DDBJ databases">
        <title>WGS assembly of Ceratodon purpureus strain R40.</title>
        <authorList>
            <person name="Carey S.B."/>
            <person name="Jenkins J."/>
            <person name="Shu S."/>
            <person name="Lovell J.T."/>
            <person name="Sreedasyam A."/>
            <person name="Maumus F."/>
            <person name="Tiley G.P."/>
            <person name="Fernandez-Pozo N."/>
            <person name="Barry K."/>
            <person name="Chen C."/>
            <person name="Wang M."/>
            <person name="Lipzen A."/>
            <person name="Daum C."/>
            <person name="Saski C.A."/>
            <person name="Payton A.C."/>
            <person name="Mcbreen J.C."/>
            <person name="Conrad R.E."/>
            <person name="Kollar L.M."/>
            <person name="Olsson S."/>
            <person name="Huttunen S."/>
            <person name="Landis J.B."/>
            <person name="Wickett N.J."/>
            <person name="Johnson M.G."/>
            <person name="Rensing S.A."/>
            <person name="Grimwood J."/>
            <person name="Schmutz J."/>
            <person name="Mcdaniel S.F."/>
        </authorList>
    </citation>
    <scope>NUCLEOTIDE SEQUENCE [LARGE SCALE GENOMIC DNA]</scope>
    <source>
        <strain evidence="3 4">R40</strain>
    </source>
</reference>
<dbReference type="EMBL" id="CM026432">
    <property type="protein sequence ID" value="KAG0557847.1"/>
    <property type="molecule type" value="Genomic_DNA"/>
</dbReference>
<gene>
    <name evidence="3" type="ORF">KC19_11G161300</name>
</gene>
<dbReference type="InterPro" id="IPR021099">
    <property type="entry name" value="PORR_domain"/>
</dbReference>
<dbReference type="PANTHER" id="PTHR31476:SF4">
    <property type="entry name" value="PROTEIN WHAT'S THIS FACTOR 1 HOMOLOG, CHLOROPLASTIC"/>
    <property type="match status" value="1"/>
</dbReference>
<evidence type="ECO:0000313" key="3">
    <source>
        <dbReference type="EMBL" id="KAG0557847.1"/>
    </source>
</evidence>
<feature type="region of interest" description="Disordered" evidence="1">
    <location>
        <begin position="120"/>
        <end position="140"/>
    </location>
</feature>
<evidence type="ECO:0000256" key="1">
    <source>
        <dbReference type="SAM" id="MobiDB-lite"/>
    </source>
</evidence>
<protein>
    <recommendedName>
        <fullName evidence="2">PORR domain-containing protein</fullName>
    </recommendedName>
</protein>
<proteinExistence type="predicted"/>
<dbReference type="AlphaFoldDB" id="A0A8T0GH33"/>
<dbReference type="InterPro" id="IPR045040">
    <property type="entry name" value="PORR_fam"/>
</dbReference>
<feature type="compositionally biased region" description="Basic and acidic residues" evidence="1">
    <location>
        <begin position="122"/>
        <end position="131"/>
    </location>
</feature>
<dbReference type="GO" id="GO:0003723">
    <property type="term" value="F:RNA binding"/>
    <property type="evidence" value="ECO:0007669"/>
    <property type="project" value="InterPro"/>
</dbReference>
<evidence type="ECO:0000313" key="4">
    <source>
        <dbReference type="Proteomes" id="UP000822688"/>
    </source>
</evidence>
<name>A0A8T0GH33_CERPU</name>
<organism evidence="3 4">
    <name type="scientific">Ceratodon purpureus</name>
    <name type="common">Fire moss</name>
    <name type="synonym">Dicranum purpureum</name>
    <dbReference type="NCBI Taxonomy" id="3225"/>
    <lineage>
        <taxon>Eukaryota</taxon>
        <taxon>Viridiplantae</taxon>
        <taxon>Streptophyta</taxon>
        <taxon>Embryophyta</taxon>
        <taxon>Bryophyta</taxon>
        <taxon>Bryophytina</taxon>
        <taxon>Bryopsida</taxon>
        <taxon>Dicranidae</taxon>
        <taxon>Pseudoditrichales</taxon>
        <taxon>Ditrichaceae</taxon>
        <taxon>Ceratodon</taxon>
    </lineage>
</organism>
<keyword evidence="4" id="KW-1185">Reference proteome</keyword>
<accession>A0A8T0GH33</accession>
<evidence type="ECO:0000259" key="2">
    <source>
        <dbReference type="Pfam" id="PF11955"/>
    </source>
</evidence>
<sequence length="515" mass="58259">MARRWTHMCARNLCGTIGDDVLGSGFLSQFALNSLVEEFLGLVGNLGLGFASGNCRGGENSRMCARPLGHDRLESGFASRFSQQVWWVCRSNLECSNSGRVVTNFGQSLRSYSSIGGEQELDERTVEEAPRKPLGSRRRTGASVKQLKERGFDDIIEKEKKLKVVLSIKDLLGAEPSRSMTLLDLGKVKEDIGFTGNGRLVAFLKRYPAVFRVHETAAFGKLPWFQFTTEAEAALDEELEIRKGMDNEVVTKLRKLLMMSRDGTLALAKIAHLGRDLGLPDDFRKSLVFEYPMYFRVLGSRDPLDVEGPKLELVRWSTRLAVTEVEKKAQEQKEFGHESLSMSDSGVPTRYRLSKFDEIDCPSPYQDGNNLHHRSVQFEKRAVLVIEELLSLTLEKRVLVDHLTHFRKEFNFSKKVYAMLLRHPEYFYVSRKGSRDTVFLRGAFEEIRAPGNRKEYSLIDKHPLVLVKEKFAALMEVIPMGHNTDGGQAPFQERDLPEHGLMVPAQGPATTKIPW</sequence>
<comment type="caution">
    <text evidence="3">The sequence shown here is derived from an EMBL/GenBank/DDBJ whole genome shotgun (WGS) entry which is preliminary data.</text>
</comment>
<dbReference type="Proteomes" id="UP000822688">
    <property type="component" value="Chromosome 11"/>
</dbReference>
<dbReference type="Pfam" id="PF11955">
    <property type="entry name" value="PORR"/>
    <property type="match status" value="1"/>
</dbReference>